<proteinExistence type="predicted"/>
<comment type="caution">
    <text evidence="2">The sequence shown here is derived from an EMBL/GenBank/DDBJ whole genome shotgun (WGS) entry which is preliminary data.</text>
</comment>
<accession>A0A1F7UA14</accession>
<reference evidence="2 3" key="1">
    <citation type="journal article" date="2016" name="Nat. Commun.">
        <title>Thousands of microbial genomes shed light on interconnected biogeochemical processes in an aquifer system.</title>
        <authorList>
            <person name="Anantharaman K."/>
            <person name="Brown C.T."/>
            <person name="Hug L.A."/>
            <person name="Sharon I."/>
            <person name="Castelle C.J."/>
            <person name="Probst A.J."/>
            <person name="Thomas B.C."/>
            <person name="Singh A."/>
            <person name="Wilkins M.J."/>
            <person name="Karaoz U."/>
            <person name="Brodie E.L."/>
            <person name="Williams K.H."/>
            <person name="Hubbard S.S."/>
            <person name="Banfield J.F."/>
        </authorList>
    </citation>
    <scope>NUCLEOTIDE SEQUENCE [LARGE SCALE GENOMIC DNA]</scope>
</reference>
<gene>
    <name evidence="2" type="ORF">A3C96_00610</name>
</gene>
<sequence>MLEAIVAMGIIVTAVSSALSLVIMAVKAEKDSETTIVAVNLAREGIEAVRAMRDSNWLAGKAYDSGLKTIPPLSDDDCTAIPFFDVNSTGQANGYWSLDFGPDALLPVYRYTSGPNIGLMFQYNGAPPSSPAPWSQSGFNRLVTVNFSCRVKSAEPSGRSLVAVPKCPCPSDEEFVGLWVKSEVRWSSSGRPKQITLEEKLFDWR</sequence>
<keyword evidence="1" id="KW-1133">Transmembrane helix</keyword>
<dbReference type="EMBL" id="MGEA01000002">
    <property type="protein sequence ID" value="OGL75086.1"/>
    <property type="molecule type" value="Genomic_DNA"/>
</dbReference>
<evidence type="ECO:0000313" key="2">
    <source>
        <dbReference type="EMBL" id="OGL75086.1"/>
    </source>
</evidence>
<feature type="transmembrane region" description="Helical" evidence="1">
    <location>
        <begin position="6"/>
        <end position="26"/>
    </location>
</feature>
<evidence type="ECO:0000256" key="1">
    <source>
        <dbReference type="SAM" id="Phobius"/>
    </source>
</evidence>
<keyword evidence="1" id="KW-0812">Transmembrane</keyword>
<name>A0A1F7UA14_9BACT</name>
<evidence type="ECO:0000313" key="3">
    <source>
        <dbReference type="Proteomes" id="UP000177088"/>
    </source>
</evidence>
<keyword evidence="1" id="KW-0472">Membrane</keyword>
<organism evidence="2 3">
    <name type="scientific">Candidatus Uhrbacteria bacterium RIFCSPHIGHO2_02_FULL_60_10</name>
    <dbReference type="NCBI Taxonomy" id="1802392"/>
    <lineage>
        <taxon>Bacteria</taxon>
        <taxon>Candidatus Uhriibacteriota</taxon>
    </lineage>
</organism>
<dbReference type="AlphaFoldDB" id="A0A1F7UA14"/>
<dbReference type="Proteomes" id="UP000177088">
    <property type="component" value="Unassembled WGS sequence"/>
</dbReference>
<protein>
    <submittedName>
        <fullName evidence="2">Uncharacterized protein</fullName>
    </submittedName>
</protein>